<feature type="transmembrane region" description="Helical" evidence="6">
    <location>
        <begin position="123"/>
        <end position="143"/>
    </location>
</feature>
<keyword evidence="4 6" id="KW-0472">Membrane</keyword>
<feature type="transmembrane region" description="Helical" evidence="6">
    <location>
        <begin position="30"/>
        <end position="56"/>
    </location>
</feature>
<gene>
    <name evidence="8" type="ORF">PRZ48_003928</name>
</gene>
<keyword evidence="2 6" id="KW-0812">Transmembrane</keyword>
<feature type="transmembrane region" description="Helical" evidence="6">
    <location>
        <begin position="383"/>
        <end position="402"/>
    </location>
</feature>
<feature type="transmembrane region" description="Helical" evidence="6">
    <location>
        <begin position="186"/>
        <end position="206"/>
    </location>
</feature>
<dbReference type="PANTHER" id="PTHR23501:SF49">
    <property type="entry name" value="MAJOR FACILITATOR SUPERFAMILY (MFS) PROFILE DOMAIN-CONTAINING PROTEIN"/>
    <property type="match status" value="1"/>
</dbReference>
<evidence type="ECO:0000259" key="7">
    <source>
        <dbReference type="PROSITE" id="PS50850"/>
    </source>
</evidence>
<feature type="transmembrane region" description="Helical" evidence="6">
    <location>
        <begin position="252"/>
        <end position="273"/>
    </location>
</feature>
<evidence type="ECO:0000256" key="3">
    <source>
        <dbReference type="ARBA" id="ARBA00022989"/>
    </source>
</evidence>
<feature type="transmembrane region" description="Helical" evidence="6">
    <location>
        <begin position="355"/>
        <end position="376"/>
    </location>
</feature>
<feature type="transmembrane region" description="Helical" evidence="6">
    <location>
        <begin position="422"/>
        <end position="446"/>
    </location>
</feature>
<dbReference type="InterPro" id="IPR011701">
    <property type="entry name" value="MFS"/>
</dbReference>
<dbReference type="PANTHER" id="PTHR23501">
    <property type="entry name" value="MAJOR FACILITATOR SUPERFAMILY"/>
    <property type="match status" value="1"/>
</dbReference>
<dbReference type="PROSITE" id="PS00217">
    <property type="entry name" value="SUGAR_TRANSPORT_2"/>
    <property type="match status" value="1"/>
</dbReference>
<comment type="subcellular location">
    <subcellularLocation>
        <location evidence="1">Membrane</location>
        <topology evidence="1">Multi-pass membrane protein</topology>
    </subcellularLocation>
</comment>
<name>A0ABR0EY03_ZASCE</name>
<dbReference type="EMBL" id="JAXOVC010000002">
    <property type="protein sequence ID" value="KAK4505963.1"/>
    <property type="molecule type" value="Genomic_DNA"/>
</dbReference>
<dbReference type="InterPro" id="IPR020846">
    <property type="entry name" value="MFS_dom"/>
</dbReference>
<dbReference type="InterPro" id="IPR005829">
    <property type="entry name" value="Sugar_transporter_CS"/>
</dbReference>
<evidence type="ECO:0000313" key="8">
    <source>
        <dbReference type="EMBL" id="KAK4505963.1"/>
    </source>
</evidence>
<dbReference type="PROSITE" id="PS50850">
    <property type="entry name" value="MFS"/>
    <property type="match status" value="1"/>
</dbReference>
<sequence length="534" mass="55822">MTAEGTHSHSTSNPGPPSDDEEQSLPKRTLIPLTASISLAILLLSLDRTIVAVAIPHITNTFHSLPSVGWYASAYLLTLTALQPLFGRLYTFLPSKPVYLTAFATFLLGSLICALAPNSPALILGRAIAGVGAGGVLSGSYVLVAETVPLRTRPAWIAGVSLWYSLGAIVAPLLGGALTEKVSWRWCFWVNLPVGGPVVLGMMVLFRPPQRRAREGVFRSLDYLGVVLLLGAATMLFYALQRAADGTSWASPVVVGLLVGSGATTLTFAVWQIHQGENALIVPSLLKQRTVPAAGIANIAMYAALTTYIYFLPIYFQAIKGAGIVASAVDLLPLVVACSVFSIVAGALVTKIGYFTPPAVVGLALTMIGAGLMTTLDEGTHTALWAGCQHILGAGLGLALQSGFFGVQAVLSADDVPMGTSLMTFCQSLGGSLGVSIGNAILLGVLQGHRNELLLEDVNIDGVVAAGATAFRTFVRGGGLEALLAVYNDALRQTFIMAAAFTGLALLASCFMELRKATERSPSPTPSTPEDTLN</sequence>
<feature type="transmembrane region" description="Helical" evidence="6">
    <location>
        <begin position="155"/>
        <end position="174"/>
    </location>
</feature>
<feature type="transmembrane region" description="Helical" evidence="6">
    <location>
        <begin position="328"/>
        <end position="349"/>
    </location>
</feature>
<evidence type="ECO:0000256" key="4">
    <source>
        <dbReference type="ARBA" id="ARBA00023136"/>
    </source>
</evidence>
<organism evidence="8 9">
    <name type="scientific">Zasmidium cellare</name>
    <name type="common">Wine cellar mold</name>
    <name type="synonym">Racodium cellare</name>
    <dbReference type="NCBI Taxonomy" id="395010"/>
    <lineage>
        <taxon>Eukaryota</taxon>
        <taxon>Fungi</taxon>
        <taxon>Dikarya</taxon>
        <taxon>Ascomycota</taxon>
        <taxon>Pezizomycotina</taxon>
        <taxon>Dothideomycetes</taxon>
        <taxon>Dothideomycetidae</taxon>
        <taxon>Mycosphaerellales</taxon>
        <taxon>Mycosphaerellaceae</taxon>
        <taxon>Zasmidium</taxon>
    </lineage>
</organism>
<dbReference type="Proteomes" id="UP001305779">
    <property type="component" value="Unassembled WGS sequence"/>
</dbReference>
<dbReference type="SUPFAM" id="SSF103473">
    <property type="entry name" value="MFS general substrate transporter"/>
    <property type="match status" value="1"/>
</dbReference>
<evidence type="ECO:0000256" key="1">
    <source>
        <dbReference type="ARBA" id="ARBA00004141"/>
    </source>
</evidence>
<protein>
    <recommendedName>
        <fullName evidence="7">Major facilitator superfamily (MFS) profile domain-containing protein</fullName>
    </recommendedName>
</protein>
<accession>A0ABR0EY03</accession>
<dbReference type="Pfam" id="PF07690">
    <property type="entry name" value="MFS_1"/>
    <property type="match status" value="1"/>
</dbReference>
<feature type="region of interest" description="Disordered" evidence="5">
    <location>
        <begin position="1"/>
        <end position="24"/>
    </location>
</feature>
<dbReference type="InterPro" id="IPR036259">
    <property type="entry name" value="MFS_trans_sf"/>
</dbReference>
<feature type="transmembrane region" description="Helical" evidence="6">
    <location>
        <begin position="98"/>
        <end position="116"/>
    </location>
</feature>
<evidence type="ECO:0000256" key="6">
    <source>
        <dbReference type="SAM" id="Phobius"/>
    </source>
</evidence>
<proteinExistence type="predicted"/>
<feature type="transmembrane region" description="Helical" evidence="6">
    <location>
        <begin position="458"/>
        <end position="475"/>
    </location>
</feature>
<keyword evidence="3 6" id="KW-1133">Transmembrane helix</keyword>
<dbReference type="CDD" id="cd17502">
    <property type="entry name" value="MFS_Azr1_MDR_like"/>
    <property type="match status" value="1"/>
</dbReference>
<dbReference type="Gene3D" id="1.20.1250.20">
    <property type="entry name" value="MFS general substrate transporter like domains"/>
    <property type="match status" value="1"/>
</dbReference>
<evidence type="ECO:0000256" key="5">
    <source>
        <dbReference type="SAM" id="MobiDB-lite"/>
    </source>
</evidence>
<feature type="transmembrane region" description="Helical" evidence="6">
    <location>
        <begin position="495"/>
        <end position="514"/>
    </location>
</feature>
<reference evidence="8 9" key="1">
    <citation type="journal article" date="2023" name="G3 (Bethesda)">
        <title>A chromosome-level genome assembly of Zasmidium syzygii isolated from banana leaves.</title>
        <authorList>
            <person name="van Westerhoven A.C."/>
            <person name="Mehrabi R."/>
            <person name="Talebi R."/>
            <person name="Steentjes M.B.F."/>
            <person name="Corcolon B."/>
            <person name="Chong P.A."/>
            <person name="Kema G.H.J."/>
            <person name="Seidl M.F."/>
        </authorList>
    </citation>
    <scope>NUCLEOTIDE SEQUENCE [LARGE SCALE GENOMIC DNA]</scope>
    <source>
        <strain evidence="8 9">P124</strain>
    </source>
</reference>
<feature type="domain" description="Major facilitator superfamily (MFS) profile" evidence="7">
    <location>
        <begin position="33"/>
        <end position="517"/>
    </location>
</feature>
<evidence type="ECO:0000313" key="9">
    <source>
        <dbReference type="Proteomes" id="UP001305779"/>
    </source>
</evidence>
<feature type="transmembrane region" description="Helical" evidence="6">
    <location>
        <begin position="293"/>
        <end position="316"/>
    </location>
</feature>
<keyword evidence="9" id="KW-1185">Reference proteome</keyword>
<feature type="transmembrane region" description="Helical" evidence="6">
    <location>
        <begin position="221"/>
        <end position="240"/>
    </location>
</feature>
<comment type="caution">
    <text evidence="8">The sequence shown here is derived from an EMBL/GenBank/DDBJ whole genome shotgun (WGS) entry which is preliminary data.</text>
</comment>
<feature type="transmembrane region" description="Helical" evidence="6">
    <location>
        <begin position="68"/>
        <end position="86"/>
    </location>
</feature>
<evidence type="ECO:0000256" key="2">
    <source>
        <dbReference type="ARBA" id="ARBA00022692"/>
    </source>
</evidence>